<evidence type="ECO:0000313" key="2">
    <source>
        <dbReference type="EMBL" id="KAL2620068.1"/>
    </source>
</evidence>
<evidence type="ECO:0008006" key="4">
    <source>
        <dbReference type="Google" id="ProtNLM"/>
    </source>
</evidence>
<feature type="signal peptide" evidence="1">
    <location>
        <begin position="1"/>
        <end position="35"/>
    </location>
</feature>
<comment type="caution">
    <text evidence="2">The sequence shown here is derived from an EMBL/GenBank/DDBJ whole genome shotgun (WGS) entry which is preliminary data.</text>
</comment>
<keyword evidence="1" id="KW-0732">Signal</keyword>
<reference evidence="2 3" key="1">
    <citation type="submission" date="2024-09" db="EMBL/GenBank/DDBJ databases">
        <title>Chromosome-scale assembly of Riccia fluitans.</title>
        <authorList>
            <person name="Paukszto L."/>
            <person name="Sawicki J."/>
            <person name="Karawczyk K."/>
            <person name="Piernik-Szablinska J."/>
            <person name="Szczecinska M."/>
            <person name="Mazdziarz M."/>
        </authorList>
    </citation>
    <scope>NUCLEOTIDE SEQUENCE [LARGE SCALE GENOMIC DNA]</scope>
    <source>
        <strain evidence="2">Rf_01</strain>
        <tissue evidence="2">Aerial parts of the thallus</tissue>
    </source>
</reference>
<keyword evidence="3" id="KW-1185">Reference proteome</keyword>
<dbReference type="AlphaFoldDB" id="A0ABD1XZZ6"/>
<protein>
    <recommendedName>
        <fullName evidence="4">Secreted protein</fullName>
    </recommendedName>
</protein>
<accession>A0ABD1XZZ6</accession>
<dbReference type="EMBL" id="JBHFFA010000006">
    <property type="protein sequence ID" value="KAL2620068.1"/>
    <property type="molecule type" value="Genomic_DNA"/>
</dbReference>
<dbReference type="Proteomes" id="UP001605036">
    <property type="component" value="Unassembled WGS sequence"/>
</dbReference>
<evidence type="ECO:0000313" key="3">
    <source>
        <dbReference type="Proteomes" id="UP001605036"/>
    </source>
</evidence>
<feature type="chain" id="PRO_5044793780" description="Secreted protein" evidence="1">
    <location>
        <begin position="36"/>
        <end position="138"/>
    </location>
</feature>
<organism evidence="2 3">
    <name type="scientific">Riccia fluitans</name>
    <dbReference type="NCBI Taxonomy" id="41844"/>
    <lineage>
        <taxon>Eukaryota</taxon>
        <taxon>Viridiplantae</taxon>
        <taxon>Streptophyta</taxon>
        <taxon>Embryophyta</taxon>
        <taxon>Marchantiophyta</taxon>
        <taxon>Marchantiopsida</taxon>
        <taxon>Marchantiidae</taxon>
        <taxon>Marchantiales</taxon>
        <taxon>Ricciaceae</taxon>
        <taxon>Riccia</taxon>
    </lineage>
</organism>
<gene>
    <name evidence="2" type="ORF">R1flu_000273</name>
</gene>
<name>A0ABD1XZZ6_9MARC</name>
<evidence type="ECO:0000256" key="1">
    <source>
        <dbReference type="SAM" id="SignalP"/>
    </source>
</evidence>
<proteinExistence type="predicted"/>
<sequence length="138" mass="15671">MGGTRYGFFPSSLLPALFPSFFCSLLQSLIAQSQGELTITPTQSRGSTPPLHITTRHKLHSSPLEDREKYTSNARKLGLHNWTMSTRVHGHRASRFRVDCPSVPVRRSRGKETGKLHSMRSSWCSFRVCYEHLFHISA</sequence>